<gene>
    <name evidence="4" type="ORF">F4Y42_07025</name>
</gene>
<comment type="similarity">
    <text evidence="1">Belongs to the FAH family.</text>
</comment>
<dbReference type="EMBL" id="VXRG01000061">
    <property type="protein sequence ID" value="MXY93190.1"/>
    <property type="molecule type" value="Genomic_DNA"/>
</dbReference>
<comment type="caution">
    <text evidence="4">The sequence shown here is derived from an EMBL/GenBank/DDBJ whole genome shotgun (WGS) entry which is preliminary data.</text>
</comment>
<dbReference type="Gene3D" id="3.90.850.10">
    <property type="entry name" value="Fumarylacetoacetase-like, C-terminal domain"/>
    <property type="match status" value="1"/>
</dbReference>
<dbReference type="InterPro" id="IPR036663">
    <property type="entry name" value="Fumarylacetoacetase_C_sf"/>
</dbReference>
<dbReference type="SUPFAM" id="SSF56529">
    <property type="entry name" value="FAH"/>
    <property type="match status" value="1"/>
</dbReference>
<dbReference type="GO" id="GO:0016787">
    <property type="term" value="F:hydrolase activity"/>
    <property type="evidence" value="ECO:0007669"/>
    <property type="project" value="UniProtKB-KW"/>
</dbReference>
<sequence>MKLALFAFGQEDHVGIVEQDGIFDLTRAMQAYDLFNKNIQTAPVTSIHEMLDKNMVHLAVIEPVLEFIDRHNLRQALTVPEGAADHPLRAPIRRPGKIIALGGNYSFPGYPDPEEPPFFFKVATSVIGSDEPIIYKKIMKQVEPEIELAAVIGARASDVPEEEAMQYVAGYTVLNDVTARDLQNAAWDIQRPWEYTKSIDTFTPVGPHLVLPEAVSDPHDLEMIMRVNGEVVAEASTNTMLFRIPFLIEYLSQYMTLEPGDIIATGTPAHPEALHPGDVIELEVAEVGVLRNPIVAEG</sequence>
<dbReference type="InterPro" id="IPR011234">
    <property type="entry name" value="Fumarylacetoacetase-like_C"/>
</dbReference>
<dbReference type="PANTHER" id="PTHR42796">
    <property type="entry name" value="FUMARYLACETOACETATE HYDROLASE DOMAIN-CONTAINING PROTEIN 2A-RELATED"/>
    <property type="match status" value="1"/>
</dbReference>
<accession>A0A6B0YQG7</accession>
<keyword evidence="2" id="KW-0479">Metal-binding</keyword>
<proteinExistence type="inferred from homology"/>
<evidence type="ECO:0000259" key="3">
    <source>
        <dbReference type="Pfam" id="PF01557"/>
    </source>
</evidence>
<keyword evidence="4" id="KW-0378">Hydrolase</keyword>
<protein>
    <submittedName>
        <fullName evidence="4">Fumarylacetoacetate hydrolase family protein</fullName>
    </submittedName>
</protein>
<name>A0A6B0YQG7_9CHLR</name>
<dbReference type="GO" id="GO:0044281">
    <property type="term" value="P:small molecule metabolic process"/>
    <property type="evidence" value="ECO:0007669"/>
    <property type="project" value="UniProtKB-ARBA"/>
</dbReference>
<dbReference type="PANTHER" id="PTHR42796:SF4">
    <property type="entry name" value="FUMARYLACETOACETATE HYDROLASE DOMAIN-CONTAINING PROTEIN 2A"/>
    <property type="match status" value="1"/>
</dbReference>
<dbReference type="Pfam" id="PF01557">
    <property type="entry name" value="FAA_hydrolase"/>
    <property type="match status" value="1"/>
</dbReference>
<feature type="domain" description="Fumarylacetoacetase-like C-terminal" evidence="3">
    <location>
        <begin position="111"/>
        <end position="295"/>
    </location>
</feature>
<dbReference type="GO" id="GO:0046872">
    <property type="term" value="F:metal ion binding"/>
    <property type="evidence" value="ECO:0007669"/>
    <property type="project" value="UniProtKB-KW"/>
</dbReference>
<dbReference type="AlphaFoldDB" id="A0A6B0YQG7"/>
<organism evidence="4">
    <name type="scientific">Caldilineaceae bacterium SB0664_bin_27</name>
    <dbReference type="NCBI Taxonomy" id="2605260"/>
    <lineage>
        <taxon>Bacteria</taxon>
        <taxon>Bacillati</taxon>
        <taxon>Chloroflexota</taxon>
        <taxon>Caldilineae</taxon>
        <taxon>Caldilineales</taxon>
        <taxon>Caldilineaceae</taxon>
    </lineage>
</organism>
<evidence type="ECO:0000313" key="4">
    <source>
        <dbReference type="EMBL" id="MXY93190.1"/>
    </source>
</evidence>
<evidence type="ECO:0000256" key="2">
    <source>
        <dbReference type="ARBA" id="ARBA00022723"/>
    </source>
</evidence>
<dbReference type="InterPro" id="IPR051121">
    <property type="entry name" value="FAH"/>
</dbReference>
<evidence type="ECO:0000256" key="1">
    <source>
        <dbReference type="ARBA" id="ARBA00010211"/>
    </source>
</evidence>
<reference evidence="4" key="1">
    <citation type="submission" date="2019-09" db="EMBL/GenBank/DDBJ databases">
        <title>Characterisation of the sponge microbiome using genome-centric metagenomics.</title>
        <authorList>
            <person name="Engelberts J.P."/>
            <person name="Robbins S.J."/>
            <person name="De Goeij J.M."/>
            <person name="Aranda M."/>
            <person name="Bell S.C."/>
            <person name="Webster N.S."/>
        </authorList>
    </citation>
    <scope>NUCLEOTIDE SEQUENCE</scope>
    <source>
        <strain evidence="4">SB0664_bin_27</strain>
    </source>
</reference>